<sequence length="158" mass="18099">MAGPSIVVGGDIDALNKKLNQIKAIAKRPHEHVKPETRKKFLVRVRYTIGRYPGAVRYPIEWDSEKQRRAYFASNGFGGGIPYRRSRNFDRQWAEEAKDSTFTFKNRSPRSSFIVGEDQQPFHANTGWVTAADKEPELIDTFTQMAGDDVFEAIRTEF</sequence>
<name>A0A7S8EBF8_9CHLR</name>
<reference evidence="1 2" key="1">
    <citation type="submission" date="2020-02" db="EMBL/GenBank/DDBJ databases">
        <authorList>
            <person name="Zheng R.K."/>
            <person name="Sun C.M."/>
        </authorList>
    </citation>
    <scope>NUCLEOTIDE SEQUENCE [LARGE SCALE GENOMIC DNA]</scope>
    <source>
        <strain evidence="2">rifampicinis</strain>
    </source>
</reference>
<evidence type="ECO:0000313" key="2">
    <source>
        <dbReference type="Proteomes" id="UP000594468"/>
    </source>
</evidence>
<proteinExistence type="predicted"/>
<dbReference type="AlphaFoldDB" id="A0A7S8EBF8"/>
<organism evidence="1 2">
    <name type="scientific">Phototrophicus methaneseepsis</name>
    <dbReference type="NCBI Taxonomy" id="2710758"/>
    <lineage>
        <taxon>Bacteria</taxon>
        <taxon>Bacillati</taxon>
        <taxon>Chloroflexota</taxon>
        <taxon>Candidatus Thermofontia</taxon>
        <taxon>Phototrophicales</taxon>
        <taxon>Phototrophicaceae</taxon>
        <taxon>Phototrophicus</taxon>
    </lineage>
</organism>
<dbReference type="RefSeq" id="WP_195171843.1">
    <property type="nucleotide sequence ID" value="NZ_CP062983.1"/>
</dbReference>
<evidence type="ECO:0008006" key="3">
    <source>
        <dbReference type="Google" id="ProtNLM"/>
    </source>
</evidence>
<evidence type="ECO:0000313" key="1">
    <source>
        <dbReference type="EMBL" id="QPC83779.1"/>
    </source>
</evidence>
<gene>
    <name evidence="1" type="ORF">G4Y79_05210</name>
</gene>
<protein>
    <recommendedName>
        <fullName evidence="3">Phage protein</fullName>
    </recommendedName>
</protein>
<keyword evidence="2" id="KW-1185">Reference proteome</keyword>
<accession>A0A7S8EBF8</accession>
<dbReference type="Proteomes" id="UP000594468">
    <property type="component" value="Chromosome"/>
</dbReference>
<dbReference type="KEGG" id="pmet:G4Y79_05210"/>
<dbReference type="EMBL" id="CP062983">
    <property type="protein sequence ID" value="QPC83779.1"/>
    <property type="molecule type" value="Genomic_DNA"/>
</dbReference>